<dbReference type="PANTHER" id="PTHR43792:SF8">
    <property type="entry name" value="[RIBOSOMAL PROTEIN US5]-ALANINE N-ACETYLTRANSFERASE"/>
    <property type="match status" value="1"/>
</dbReference>
<keyword evidence="6" id="KW-1185">Reference proteome</keyword>
<dbReference type="InterPro" id="IPR000182">
    <property type="entry name" value="GNAT_dom"/>
</dbReference>
<gene>
    <name evidence="5" type="ORF">B4102_3350</name>
</gene>
<accession>A0A150KTW7</accession>
<dbReference type="PANTHER" id="PTHR43792">
    <property type="entry name" value="GNAT FAMILY, PUTATIVE (AFU_ORTHOLOGUE AFUA_3G00765)-RELATED-RELATED"/>
    <property type="match status" value="1"/>
</dbReference>
<comment type="caution">
    <text evidence="5">The sequence shown here is derived from an EMBL/GenBank/DDBJ whole genome shotgun (WGS) entry which is preliminary data.</text>
</comment>
<dbReference type="Gene3D" id="3.40.630.30">
    <property type="match status" value="1"/>
</dbReference>
<evidence type="ECO:0000256" key="1">
    <source>
        <dbReference type="ARBA" id="ARBA00022679"/>
    </source>
</evidence>
<dbReference type="STRING" id="46224.B4102_3350"/>
<protein>
    <recommendedName>
        <fullName evidence="4">N-acetyltransferase domain-containing protein</fullName>
    </recommendedName>
</protein>
<name>A0A150KTW7_9BACI</name>
<dbReference type="GO" id="GO:0016747">
    <property type="term" value="F:acyltransferase activity, transferring groups other than amino-acyl groups"/>
    <property type="evidence" value="ECO:0007669"/>
    <property type="project" value="InterPro"/>
</dbReference>
<keyword evidence="2" id="KW-0012">Acyltransferase</keyword>
<evidence type="ECO:0000313" key="6">
    <source>
        <dbReference type="Proteomes" id="UP000075666"/>
    </source>
</evidence>
<feature type="domain" description="N-acetyltransferase" evidence="4">
    <location>
        <begin position="35"/>
        <end position="176"/>
    </location>
</feature>
<dbReference type="SUPFAM" id="SSF55729">
    <property type="entry name" value="Acyl-CoA N-acyltransferases (Nat)"/>
    <property type="match status" value="1"/>
</dbReference>
<organism evidence="5 6">
    <name type="scientific">Heyndrickxia sporothermodurans</name>
    <dbReference type="NCBI Taxonomy" id="46224"/>
    <lineage>
        <taxon>Bacteria</taxon>
        <taxon>Bacillati</taxon>
        <taxon>Bacillota</taxon>
        <taxon>Bacilli</taxon>
        <taxon>Bacillales</taxon>
        <taxon>Bacillaceae</taxon>
        <taxon>Heyndrickxia</taxon>
    </lineage>
</organism>
<dbReference type="EMBL" id="LQYN01000068">
    <property type="protein sequence ID" value="KYD03500.1"/>
    <property type="molecule type" value="Genomic_DNA"/>
</dbReference>
<evidence type="ECO:0000313" key="5">
    <source>
        <dbReference type="EMBL" id="KYD03500.1"/>
    </source>
</evidence>
<dbReference type="InterPro" id="IPR051531">
    <property type="entry name" value="N-acetyltransferase"/>
</dbReference>
<dbReference type="Pfam" id="PF13302">
    <property type="entry name" value="Acetyltransf_3"/>
    <property type="match status" value="1"/>
</dbReference>
<dbReference type="AlphaFoldDB" id="A0A150KTW7"/>
<evidence type="ECO:0000256" key="3">
    <source>
        <dbReference type="ARBA" id="ARBA00038502"/>
    </source>
</evidence>
<evidence type="ECO:0000256" key="2">
    <source>
        <dbReference type="ARBA" id="ARBA00023315"/>
    </source>
</evidence>
<evidence type="ECO:0000259" key="4">
    <source>
        <dbReference type="PROSITE" id="PS51186"/>
    </source>
</evidence>
<sequence>MIYSKTEKTIETDKLLLRPFKESDANNVSIMCNNYNLYKSTSNLPYPYTLECALTWIASHEQNFELDRKYEFAITDKNSGQLFGAIGISNHKQDKNGEMGYWIGEEFWGNGYGTEAAKAVIEFVFKEKDYHRVYARHFKSNPASGKIMKKCGMIYEGTLKDHIYKNDSFEDVVLYGIINLMR</sequence>
<proteinExistence type="inferred from homology"/>
<reference evidence="5 6" key="1">
    <citation type="submission" date="2016-01" db="EMBL/GenBank/DDBJ databases">
        <title>Genome Sequences of Twelve Sporeforming Bacillus Species Isolated from Foods.</title>
        <authorList>
            <person name="Berendsen E.M."/>
            <person name="Wells-Bennik M.H."/>
            <person name="Krawcyk A.O."/>
            <person name="De Jong A."/>
            <person name="Holsappel S."/>
            <person name="Eijlander R.T."/>
            <person name="Kuipers O.P."/>
        </authorList>
    </citation>
    <scope>NUCLEOTIDE SEQUENCE [LARGE SCALE GENOMIC DNA]</scope>
    <source>
        <strain evidence="5 6">B4102</strain>
    </source>
</reference>
<dbReference type="PATRIC" id="fig|46224.3.peg.3485"/>
<keyword evidence="1" id="KW-0808">Transferase</keyword>
<dbReference type="PROSITE" id="PS51186">
    <property type="entry name" value="GNAT"/>
    <property type="match status" value="1"/>
</dbReference>
<dbReference type="OrthoDB" id="9798081at2"/>
<comment type="similarity">
    <text evidence="3">Belongs to the acetyltransferase family. RimJ subfamily.</text>
</comment>
<dbReference type="RefSeq" id="WP_066232351.1">
    <property type="nucleotide sequence ID" value="NZ_JALKTV010000004.1"/>
</dbReference>
<dbReference type="Proteomes" id="UP000075666">
    <property type="component" value="Unassembled WGS sequence"/>
</dbReference>
<dbReference type="InterPro" id="IPR016181">
    <property type="entry name" value="Acyl_CoA_acyltransferase"/>
</dbReference>